<dbReference type="Pfam" id="PF06969">
    <property type="entry name" value="HemN_C"/>
    <property type="match status" value="1"/>
</dbReference>
<dbReference type="SFLD" id="SFLDG01065">
    <property type="entry name" value="anaerobic_coproporphyrinogen-I"/>
    <property type="match status" value="2"/>
</dbReference>
<dbReference type="InterPro" id="IPR010723">
    <property type="entry name" value="HemN_C"/>
</dbReference>
<evidence type="ECO:0000256" key="4">
    <source>
        <dbReference type="ARBA" id="ARBA00022617"/>
    </source>
</evidence>
<comment type="subcellular location">
    <subcellularLocation>
        <location evidence="10">Cytoplasm</location>
    </subcellularLocation>
</comment>
<protein>
    <recommendedName>
        <fullName evidence="3 10">Heme chaperone HemW</fullName>
    </recommendedName>
</protein>
<dbReference type="SMART" id="SM00729">
    <property type="entry name" value="Elp3"/>
    <property type="match status" value="1"/>
</dbReference>
<keyword evidence="5 10" id="KW-0949">S-adenosyl-L-methionine</keyword>
<keyword evidence="8 10" id="KW-0411">Iron-sulfur</keyword>
<dbReference type="InterPro" id="IPR006638">
    <property type="entry name" value="Elp3/MiaA/NifB-like_rSAM"/>
</dbReference>
<dbReference type="RefSeq" id="WP_306678869.1">
    <property type="nucleotide sequence ID" value="NZ_JAVDBT010000002.1"/>
</dbReference>
<evidence type="ECO:0000256" key="1">
    <source>
        <dbReference type="ARBA" id="ARBA00001966"/>
    </source>
</evidence>
<accession>A0ABU0VW58</accession>
<comment type="function">
    <text evidence="10">Probably acts as a heme chaperone, transferring heme to an unknown acceptor. Binds one molecule of heme per monomer, possibly covalently. Binds 1 [4Fe-4S] cluster. The cluster is coordinated with 3 cysteines and an exchangeable S-adenosyl-L-methionine.</text>
</comment>
<keyword evidence="4 10" id="KW-0349">Heme</keyword>
<keyword evidence="6 10" id="KW-0479">Metal-binding</keyword>
<keyword evidence="10" id="KW-0963">Cytoplasm</keyword>
<dbReference type="EMBL" id="JAVDBT010000002">
    <property type="protein sequence ID" value="MDQ2065175.1"/>
    <property type="molecule type" value="Genomic_DNA"/>
</dbReference>
<evidence type="ECO:0000256" key="9">
    <source>
        <dbReference type="ARBA" id="ARBA00023186"/>
    </source>
</evidence>
<keyword evidence="7 10" id="KW-0408">Iron</keyword>
<evidence type="ECO:0000256" key="7">
    <source>
        <dbReference type="ARBA" id="ARBA00023004"/>
    </source>
</evidence>
<dbReference type="PANTHER" id="PTHR13932:SF5">
    <property type="entry name" value="RADICAL S-ADENOSYL METHIONINE DOMAIN-CONTAINING PROTEIN 1, MITOCHONDRIAL"/>
    <property type="match status" value="1"/>
</dbReference>
<name>A0ABU0VW58_9RHOB</name>
<sequence>MKLQDWQQGGFGVYVHWPFCKAKCPYCDFNSHVRQSVDQSAWAEAFLSEIDRTAAETGPRAVQSVFFGGGTPSLMDPALVGAILDRIASRWSMANDAEITLEANPTSVEAERFLGYRDAGVNRLSLGIQALNDEDLRRLGRQHSSTEALAALSLARETFARVSCDLIYARQDQTLDGWKAELRQLLALGPDHMSLYQLTIEDGTAFKRLFDEGKLRGLPDEDLAAEMYEVTEDLCREAGLLAYEVSNYAKPGSESRHNLIYWRMGDYAGIGPGAHGRLTLPNGRFGTSTLRAPEAWLGAAQNGNGELEREVLTDEDRAVEYLMMSMRLSEGSDMTRFAALRGMPLPETRVNALINDGFLTKSGDQLIATPAGRLVLNRLLLELCA</sequence>
<dbReference type="InterPro" id="IPR007197">
    <property type="entry name" value="rSAM"/>
</dbReference>
<evidence type="ECO:0000256" key="5">
    <source>
        <dbReference type="ARBA" id="ARBA00022691"/>
    </source>
</evidence>
<keyword evidence="13" id="KW-1185">Reference proteome</keyword>
<comment type="cofactor">
    <cofactor evidence="1">
        <name>[4Fe-4S] cluster</name>
        <dbReference type="ChEBI" id="CHEBI:49883"/>
    </cofactor>
</comment>
<evidence type="ECO:0000256" key="10">
    <source>
        <dbReference type="RuleBase" id="RU364116"/>
    </source>
</evidence>
<dbReference type="CDD" id="cd01335">
    <property type="entry name" value="Radical_SAM"/>
    <property type="match status" value="1"/>
</dbReference>
<comment type="similarity">
    <text evidence="2">Belongs to the anaerobic coproporphyrinogen-III oxidase family. HemW subfamily.</text>
</comment>
<dbReference type="NCBIfam" id="TIGR00539">
    <property type="entry name" value="hemN_rel"/>
    <property type="match status" value="1"/>
</dbReference>
<organism evidence="12 13">
    <name type="scientific">Pseudogemmobacter lacusdianii</name>
    <dbReference type="NCBI Taxonomy" id="3069608"/>
    <lineage>
        <taxon>Bacteria</taxon>
        <taxon>Pseudomonadati</taxon>
        <taxon>Pseudomonadota</taxon>
        <taxon>Alphaproteobacteria</taxon>
        <taxon>Rhodobacterales</taxon>
        <taxon>Paracoccaceae</taxon>
        <taxon>Pseudogemmobacter</taxon>
    </lineage>
</organism>
<evidence type="ECO:0000256" key="6">
    <source>
        <dbReference type="ARBA" id="ARBA00022723"/>
    </source>
</evidence>
<dbReference type="Proteomes" id="UP001239680">
    <property type="component" value="Unassembled WGS sequence"/>
</dbReference>
<dbReference type="InterPro" id="IPR004559">
    <property type="entry name" value="HemW-like"/>
</dbReference>
<dbReference type="SFLD" id="SFLDF00288">
    <property type="entry name" value="HemN-like__clustered_with_nucl"/>
    <property type="match status" value="1"/>
</dbReference>
<dbReference type="InterPro" id="IPR058240">
    <property type="entry name" value="rSAM_sf"/>
</dbReference>
<dbReference type="SFLD" id="SFLDS00029">
    <property type="entry name" value="Radical_SAM"/>
    <property type="match status" value="2"/>
</dbReference>
<feature type="domain" description="Radical SAM core" evidence="11">
    <location>
        <begin position="5"/>
        <end position="241"/>
    </location>
</feature>
<dbReference type="PANTHER" id="PTHR13932">
    <property type="entry name" value="COPROPORPHYRINIGEN III OXIDASE"/>
    <property type="match status" value="1"/>
</dbReference>
<evidence type="ECO:0000313" key="13">
    <source>
        <dbReference type="Proteomes" id="UP001239680"/>
    </source>
</evidence>
<dbReference type="SUPFAM" id="SSF102114">
    <property type="entry name" value="Radical SAM enzymes"/>
    <property type="match status" value="1"/>
</dbReference>
<dbReference type="SFLD" id="SFLDF00562">
    <property type="entry name" value="HemN-like__clustered_with_heat"/>
    <property type="match status" value="1"/>
</dbReference>
<comment type="caution">
    <text evidence="12">The sequence shown here is derived from an EMBL/GenBank/DDBJ whole genome shotgun (WGS) entry which is preliminary data.</text>
</comment>
<dbReference type="InterPro" id="IPR034505">
    <property type="entry name" value="Coproporphyrinogen-III_oxidase"/>
</dbReference>
<evidence type="ECO:0000256" key="3">
    <source>
        <dbReference type="ARBA" id="ARBA00017228"/>
    </source>
</evidence>
<gene>
    <name evidence="12" type="primary">hemW</name>
    <name evidence="12" type="ORF">Q9295_02215</name>
</gene>
<dbReference type="InterPro" id="IPR013785">
    <property type="entry name" value="Aldolase_TIM"/>
</dbReference>
<dbReference type="Pfam" id="PF04055">
    <property type="entry name" value="Radical_SAM"/>
    <property type="match status" value="1"/>
</dbReference>
<evidence type="ECO:0000256" key="8">
    <source>
        <dbReference type="ARBA" id="ARBA00023014"/>
    </source>
</evidence>
<keyword evidence="10" id="KW-0004">4Fe-4S</keyword>
<proteinExistence type="inferred from homology"/>
<evidence type="ECO:0000259" key="11">
    <source>
        <dbReference type="PROSITE" id="PS51918"/>
    </source>
</evidence>
<reference evidence="12 13" key="1">
    <citation type="submission" date="2023-08" db="EMBL/GenBank/DDBJ databases">
        <title>Characterization of two Paracoccaceae strains isolated from Phycosphere and proposal of Xinfangfangia lacusdiani sp. nov.</title>
        <authorList>
            <person name="Deng Y."/>
            <person name="Zhang Y.Q."/>
        </authorList>
    </citation>
    <scope>NUCLEOTIDE SEQUENCE [LARGE SCALE GENOMIC DNA]</scope>
    <source>
        <strain evidence="12 13">CPCC 101601</strain>
    </source>
</reference>
<evidence type="ECO:0000313" key="12">
    <source>
        <dbReference type="EMBL" id="MDQ2065175.1"/>
    </source>
</evidence>
<keyword evidence="9 10" id="KW-0143">Chaperone</keyword>
<dbReference type="PROSITE" id="PS51918">
    <property type="entry name" value="RADICAL_SAM"/>
    <property type="match status" value="1"/>
</dbReference>
<evidence type="ECO:0000256" key="2">
    <source>
        <dbReference type="ARBA" id="ARBA00006100"/>
    </source>
</evidence>
<dbReference type="Gene3D" id="3.20.20.70">
    <property type="entry name" value="Aldolase class I"/>
    <property type="match status" value="1"/>
</dbReference>